<feature type="compositionally biased region" description="Low complexity" evidence="2">
    <location>
        <begin position="1453"/>
        <end position="1462"/>
    </location>
</feature>
<feature type="coiled-coil region" evidence="1">
    <location>
        <begin position="976"/>
        <end position="1010"/>
    </location>
</feature>
<evidence type="ECO:0000256" key="1">
    <source>
        <dbReference type="SAM" id="Coils"/>
    </source>
</evidence>
<dbReference type="EMBL" id="AMGY01000001">
    <property type="protein sequence ID" value="EXJ93157.1"/>
    <property type="molecule type" value="Genomic_DNA"/>
</dbReference>
<feature type="region of interest" description="Disordered" evidence="2">
    <location>
        <begin position="383"/>
        <end position="403"/>
    </location>
</feature>
<feature type="compositionally biased region" description="Basic residues" evidence="2">
    <location>
        <begin position="1469"/>
        <end position="1481"/>
    </location>
</feature>
<evidence type="ECO:0000313" key="3">
    <source>
        <dbReference type="EMBL" id="EXJ93157.1"/>
    </source>
</evidence>
<dbReference type="eggNOG" id="ENOG502QQB7">
    <property type="taxonomic scope" value="Eukaryota"/>
</dbReference>
<keyword evidence="1" id="KW-0175">Coiled coil</keyword>
<feature type="region of interest" description="Disordered" evidence="2">
    <location>
        <begin position="1443"/>
        <end position="1559"/>
    </location>
</feature>
<feature type="compositionally biased region" description="Low complexity" evidence="2">
    <location>
        <begin position="66"/>
        <end position="86"/>
    </location>
</feature>
<protein>
    <recommendedName>
        <fullName evidence="5">M protein repeat protein</fullName>
    </recommendedName>
</protein>
<sequence>MDKHSSSRSGAADEAKIRPPHASTKPLTKPTAPRLSTSTRPTIASSAAKSIGGGSLSKPPARPTSATTTVRRPPSATATATPTTAAHRPRPSVTSVTSVDERPSSDEKSKAGISARPKRASLAPSTSADRTSTLRSVAATPARRTTIAPSTSTRQSIASPTGARKVPSTPGISRTTSTSTVAPRSRPLTSSISRNVGAVAQAEKKRLSTIPASPAVKTDGEEPEENKENAAAHGEEDEEQKAPVRPSLGSRQSTRSVLIEQKIREFELVNTMLQAAMTADGADGEEKESINQEASSIIAKLKSDLVKVREFERDNGRLPTEAELDEAESVKEDSESKSPVEEDRGLGASADGSVVTELQNELTQSKAYAEALQRELIDLKTKVEESNRSAEEEGRRVQEATETVRAEHVAKIEELTSLHADRVQELEASHQKTLQELRDSQQSGAQSLEETISQHLAVKESEVAKLRSELDEVRNAAAVSSSSKEAEVEKLMAELEALRIATAKDQAAKEAEIETLKLNLESKKIESETASQAAPSPSSSPAPAPAHAQELADAQQKLEAAKARHLAAKDNAKSKIARLQEEFDHKVTALEEQHKEQMGQVQDRLGQTENEVSKKQKELAQQQEEYAKISDEMARQSQVIQVLKSQVLDFQQASKVESDAQTALITQLQEELQGLGQEKADQAAAAAAALAAAEKAYAEKIQEIENRLNRAQEELKQAEALHENKLQEALQNSADNLKAAKVELESSTASHADRVQAIEAELQKANESVIGKQAEHEQALSALQNQLDAARLALDEAVKKHEAVLKEHESTRTAAEVRTAELKSAHEKEVDQLRAEYQTKQEEEIAALKESHIQQIQQLEQKIHSSEKEVAAAKENHATQIKQLEQQMKASLADLETLEAGHIEELNQVKVEAEALQQKAAEEAELKHTERVRQLEHQLNTTEAELSKARSTHAKQLEDLDRRNDLDQASALAALKESHSSIVSDLQDQLRAAQEAIEKAETEHADRLKQSEAQLTSRHTEELDLLRASHAQELEKIESKAKLNGEQALEEARSRLLEENRQLEAQSKSLQGDLDVTRFQIQSLKGILRSMEEESKEKDQEHADSIEKLEQDLSMSVVKLAEQSSRMMHLQMTHDQALAEAKKAWESESQQNLESLRADHDKALAESRRNLENEHQQLTEKIQDEHAKSVQASQSSHQSQHDELRQQLKQDYDSQLDEVLKTLENQWKAQVDLLEDQNAAASARLAQTLKDHEEALQATRSEHDATIAKLQSQLQEARGAIEDTTQLEGVRSQLVEVQAQLGDISQKHAEAMSVIQDRESTLAVLKDELAATQTALEQRRDSAEVEELNSKYIAAQKALEESREKHAQAVRDIKAGYDAKLEKLLTELNVAKEAAEGAQVPSSDQTELEAVTARLGDAKKTIASLQADLDGAMLEVETQRNLAEESQKEVEQLKQVQKQAEVISLPSPKPRRKSRSPRRKSMNPLSPGPGASKLGLESSKWATEGDKDKDGVSSDAGKGGNDEANPAAEPIPTPTPDTPGRHPHSGTMGKRNVAGQLAGIQEQIKQLDDLSEDFLEDHQKMASMLNRVDDGTSTSTSTIQVEEDASEE</sequence>
<reference evidence="3 4" key="1">
    <citation type="submission" date="2013-03" db="EMBL/GenBank/DDBJ databases">
        <title>The Genome Sequence of Capronia epimyces CBS 606.96.</title>
        <authorList>
            <consortium name="The Broad Institute Genomics Platform"/>
            <person name="Cuomo C."/>
            <person name="de Hoog S."/>
            <person name="Gorbushina A."/>
            <person name="Walker B."/>
            <person name="Young S.K."/>
            <person name="Zeng Q."/>
            <person name="Gargeya S."/>
            <person name="Fitzgerald M."/>
            <person name="Haas B."/>
            <person name="Abouelleil A."/>
            <person name="Allen A.W."/>
            <person name="Alvarado L."/>
            <person name="Arachchi H.M."/>
            <person name="Berlin A.M."/>
            <person name="Chapman S.B."/>
            <person name="Gainer-Dewar J."/>
            <person name="Goldberg J."/>
            <person name="Griggs A."/>
            <person name="Gujja S."/>
            <person name="Hansen M."/>
            <person name="Howarth C."/>
            <person name="Imamovic A."/>
            <person name="Ireland A."/>
            <person name="Larimer J."/>
            <person name="McCowan C."/>
            <person name="Murphy C."/>
            <person name="Pearson M."/>
            <person name="Poon T.W."/>
            <person name="Priest M."/>
            <person name="Roberts A."/>
            <person name="Saif S."/>
            <person name="Shea T."/>
            <person name="Sisk P."/>
            <person name="Sykes S."/>
            <person name="Wortman J."/>
            <person name="Nusbaum C."/>
            <person name="Birren B."/>
        </authorList>
    </citation>
    <scope>NUCLEOTIDE SEQUENCE [LARGE SCALE GENOMIC DNA]</scope>
    <source>
        <strain evidence="3 4">CBS 606.96</strain>
    </source>
</reference>
<feature type="compositionally biased region" description="Basic and acidic residues" evidence="2">
    <location>
        <begin position="1503"/>
        <end position="1512"/>
    </location>
</feature>
<feature type="region of interest" description="Disordered" evidence="2">
    <location>
        <begin position="524"/>
        <end position="569"/>
    </location>
</feature>
<feature type="coiled-coil region" evidence="1">
    <location>
        <begin position="665"/>
        <end position="952"/>
    </location>
</feature>
<accession>W9YJS5</accession>
<feature type="compositionally biased region" description="Basic and acidic residues" evidence="2">
    <location>
        <begin position="1"/>
        <end position="17"/>
    </location>
</feature>
<feature type="region of interest" description="Disordered" evidence="2">
    <location>
        <begin position="432"/>
        <end position="453"/>
    </location>
</feature>
<dbReference type="PANTHER" id="PTHR48125">
    <property type="entry name" value="LP07818P1"/>
    <property type="match status" value="1"/>
</dbReference>
<dbReference type="STRING" id="1182542.W9YJS5"/>
<feature type="compositionally biased region" description="Basic and acidic residues" evidence="2">
    <location>
        <begin position="328"/>
        <end position="345"/>
    </location>
</feature>
<gene>
    <name evidence="3" type="ORF">A1O3_01714</name>
</gene>
<dbReference type="PANTHER" id="PTHR48125:SF10">
    <property type="entry name" value="OS12G0136300 PROTEIN"/>
    <property type="match status" value="1"/>
</dbReference>
<dbReference type="OrthoDB" id="2289094at2759"/>
<name>W9YJS5_9EURO</name>
<feature type="coiled-coil region" evidence="1">
    <location>
        <begin position="1046"/>
        <end position="1101"/>
    </location>
</feature>
<feature type="compositionally biased region" description="Polar residues" evidence="2">
    <location>
        <begin position="123"/>
        <end position="135"/>
    </location>
</feature>
<dbReference type="RefSeq" id="XP_007730047.1">
    <property type="nucleotide sequence ID" value="XM_007731857.1"/>
</dbReference>
<evidence type="ECO:0000313" key="4">
    <source>
        <dbReference type="Proteomes" id="UP000019478"/>
    </source>
</evidence>
<evidence type="ECO:0000256" key="2">
    <source>
        <dbReference type="SAM" id="MobiDB-lite"/>
    </source>
</evidence>
<comment type="caution">
    <text evidence="3">The sequence shown here is derived from an EMBL/GenBank/DDBJ whole genome shotgun (WGS) entry which is preliminary data.</text>
</comment>
<evidence type="ECO:0008006" key="5">
    <source>
        <dbReference type="Google" id="ProtNLM"/>
    </source>
</evidence>
<proteinExistence type="predicted"/>
<feature type="region of interest" description="Disordered" evidence="2">
    <location>
        <begin position="1"/>
        <end position="256"/>
    </location>
</feature>
<keyword evidence="4" id="KW-1185">Reference proteome</keyword>
<feature type="compositionally biased region" description="Basic and acidic residues" evidence="2">
    <location>
        <begin position="99"/>
        <end position="110"/>
    </location>
</feature>
<feature type="region of interest" description="Disordered" evidence="2">
    <location>
        <begin position="592"/>
        <end position="619"/>
    </location>
</feature>
<feature type="region of interest" description="Disordered" evidence="2">
    <location>
        <begin position="312"/>
        <end position="352"/>
    </location>
</feature>
<feature type="compositionally biased region" description="Basic and acidic residues" evidence="2">
    <location>
        <begin position="559"/>
        <end position="569"/>
    </location>
</feature>
<dbReference type="HOGENOM" id="CLU_244895_0_0_1"/>
<feature type="compositionally biased region" description="Polar residues" evidence="2">
    <location>
        <begin position="440"/>
        <end position="453"/>
    </location>
</feature>
<feature type="region of interest" description="Disordered" evidence="2">
    <location>
        <begin position="1585"/>
        <end position="1608"/>
    </location>
</feature>
<dbReference type="Proteomes" id="UP000019478">
    <property type="component" value="Unassembled WGS sequence"/>
</dbReference>
<organism evidence="3 4">
    <name type="scientific">Capronia epimyces CBS 606.96</name>
    <dbReference type="NCBI Taxonomy" id="1182542"/>
    <lineage>
        <taxon>Eukaryota</taxon>
        <taxon>Fungi</taxon>
        <taxon>Dikarya</taxon>
        <taxon>Ascomycota</taxon>
        <taxon>Pezizomycotina</taxon>
        <taxon>Eurotiomycetes</taxon>
        <taxon>Chaetothyriomycetidae</taxon>
        <taxon>Chaetothyriales</taxon>
        <taxon>Herpotrichiellaceae</taxon>
        <taxon>Capronia</taxon>
    </lineage>
</organism>
<feature type="compositionally biased region" description="Basic and acidic residues" evidence="2">
    <location>
        <begin position="1443"/>
        <end position="1452"/>
    </location>
</feature>
<feature type="compositionally biased region" description="Polar residues" evidence="2">
    <location>
        <begin position="170"/>
        <end position="194"/>
    </location>
</feature>
<feature type="coiled-coil region" evidence="1">
    <location>
        <begin position="1224"/>
        <end position="1287"/>
    </location>
</feature>
<dbReference type="GeneID" id="19165847"/>
<feature type="region of interest" description="Disordered" evidence="2">
    <location>
        <begin position="1185"/>
        <end position="1205"/>
    </location>
</feature>
<feature type="compositionally biased region" description="Low complexity" evidence="2">
    <location>
        <begin position="138"/>
        <end position="151"/>
    </location>
</feature>
<feature type="compositionally biased region" description="Polar residues" evidence="2">
    <location>
        <begin position="1591"/>
        <end position="1600"/>
    </location>
</feature>